<sequence length="65" mass="6794">MPTTPPRISLMAAAEIRDILTALQLGQRPAAIAGLMAIDAESWAAVEQRLAALDGDLPAALRSLV</sequence>
<dbReference type="Proteomes" id="UP000184111">
    <property type="component" value="Unassembled WGS sequence"/>
</dbReference>
<dbReference type="AlphaFoldDB" id="A0A1M6THM7"/>
<evidence type="ECO:0000313" key="2">
    <source>
        <dbReference type="Proteomes" id="UP000184111"/>
    </source>
</evidence>
<keyword evidence="2" id="KW-1185">Reference proteome</keyword>
<organism evidence="1 2">
    <name type="scientific">Actinacidiphila paucisporea</name>
    <dbReference type="NCBI Taxonomy" id="310782"/>
    <lineage>
        <taxon>Bacteria</taxon>
        <taxon>Bacillati</taxon>
        <taxon>Actinomycetota</taxon>
        <taxon>Actinomycetes</taxon>
        <taxon>Kitasatosporales</taxon>
        <taxon>Streptomycetaceae</taxon>
        <taxon>Actinacidiphila</taxon>
    </lineage>
</organism>
<dbReference type="RefSeq" id="WP_073492271.1">
    <property type="nucleotide sequence ID" value="NZ_FRBI01000001.1"/>
</dbReference>
<dbReference type="EMBL" id="FRBI01000001">
    <property type="protein sequence ID" value="SHK56552.1"/>
    <property type="molecule type" value="Genomic_DNA"/>
</dbReference>
<dbReference type="OrthoDB" id="4272621at2"/>
<gene>
    <name evidence="1" type="ORF">SAMN05216499_10151</name>
</gene>
<dbReference type="STRING" id="310782.SAMN05216499_10151"/>
<evidence type="ECO:0000313" key="1">
    <source>
        <dbReference type="EMBL" id="SHK56552.1"/>
    </source>
</evidence>
<name>A0A1M6THM7_9ACTN</name>
<accession>A0A1M6THM7</accession>
<reference evidence="1 2" key="1">
    <citation type="submission" date="2016-11" db="EMBL/GenBank/DDBJ databases">
        <authorList>
            <person name="Jaros S."/>
            <person name="Januszkiewicz K."/>
            <person name="Wedrychowicz H."/>
        </authorList>
    </citation>
    <scope>NUCLEOTIDE SEQUENCE [LARGE SCALE GENOMIC DNA]</scope>
    <source>
        <strain evidence="1 2">CGMCC 4.2025</strain>
    </source>
</reference>
<protein>
    <submittedName>
        <fullName evidence="1">Uncharacterized protein</fullName>
    </submittedName>
</protein>
<proteinExistence type="predicted"/>